<dbReference type="Proteomes" id="UP001153332">
    <property type="component" value="Unassembled WGS sequence"/>
</dbReference>
<reference evidence="1" key="1">
    <citation type="submission" date="2022-12" db="EMBL/GenBank/DDBJ databases">
        <title>Genome Sequence of Lasiodiplodia mahajangana.</title>
        <authorList>
            <person name="Buettner E."/>
        </authorList>
    </citation>
    <scope>NUCLEOTIDE SEQUENCE</scope>
    <source>
        <strain evidence="1">VT137</strain>
    </source>
</reference>
<comment type="caution">
    <text evidence="1">The sequence shown here is derived from an EMBL/GenBank/DDBJ whole genome shotgun (WGS) entry which is preliminary data.</text>
</comment>
<name>A0ACC2JPM7_9PEZI</name>
<organism evidence="1 2">
    <name type="scientific">Lasiodiplodia mahajangana</name>
    <dbReference type="NCBI Taxonomy" id="1108764"/>
    <lineage>
        <taxon>Eukaryota</taxon>
        <taxon>Fungi</taxon>
        <taxon>Dikarya</taxon>
        <taxon>Ascomycota</taxon>
        <taxon>Pezizomycotina</taxon>
        <taxon>Dothideomycetes</taxon>
        <taxon>Dothideomycetes incertae sedis</taxon>
        <taxon>Botryosphaeriales</taxon>
        <taxon>Botryosphaeriaceae</taxon>
        <taxon>Lasiodiplodia</taxon>
    </lineage>
</organism>
<protein>
    <submittedName>
        <fullName evidence="1">Uncharacterized protein</fullName>
    </submittedName>
</protein>
<gene>
    <name evidence="1" type="ORF">O1611_g4410</name>
</gene>
<dbReference type="EMBL" id="JAPUUL010000825">
    <property type="protein sequence ID" value="KAJ8129222.1"/>
    <property type="molecule type" value="Genomic_DNA"/>
</dbReference>
<sequence length="379" mass="42264">MPSQGDNRIRLSSNANANSLINDDSNMDPANTEPPYHLGWISKSLFTLYLFTASDFISVLFPQTLFAVFSVLSNKFTVPSSQLDSQLSFSYRILQVVLWIWLQLLVLDLANQRLPDSVSEDKVNKPWRPITSGRISAEGARQLLLVSIAVTLAVSHYFGATLEALLLFTLNWMYNDLGLANSNWFMRNLMNALGITSIGAGATRVACGDLILVGPTTSWWLLCAAMLATTIHAQDLYDQEGDAARGRSTVPLVCGDRVARWSISAGVLFWSVVFPAYLNLHSRKEWVGYAGPALLGMWCGRYGQYAYTRFPCWDKKGNTTVDYEGNEQASKLEHQRRKRTGGNSKLANTLLSNETVFIFAIILRPLTSRSAVKANRRIY</sequence>
<proteinExistence type="predicted"/>
<accession>A0ACC2JPM7</accession>
<evidence type="ECO:0000313" key="1">
    <source>
        <dbReference type="EMBL" id="KAJ8129222.1"/>
    </source>
</evidence>
<evidence type="ECO:0000313" key="2">
    <source>
        <dbReference type="Proteomes" id="UP001153332"/>
    </source>
</evidence>
<keyword evidence="2" id="KW-1185">Reference proteome</keyword>